<feature type="compositionally biased region" description="Basic and acidic residues" evidence="1">
    <location>
        <begin position="197"/>
        <end position="206"/>
    </location>
</feature>
<feature type="transmembrane region" description="Helical" evidence="2">
    <location>
        <begin position="468"/>
        <end position="485"/>
    </location>
</feature>
<feature type="transmembrane region" description="Helical" evidence="2">
    <location>
        <begin position="319"/>
        <end position="341"/>
    </location>
</feature>
<dbReference type="KEGG" id="hoh:Hoch_3602"/>
<feature type="chain" id="PRO_5003010660" evidence="3">
    <location>
        <begin position="23"/>
        <end position="547"/>
    </location>
</feature>
<evidence type="ECO:0000256" key="3">
    <source>
        <dbReference type="SAM" id="SignalP"/>
    </source>
</evidence>
<reference evidence="4 5" key="1">
    <citation type="journal article" date="2010" name="Stand. Genomic Sci.">
        <title>Complete genome sequence of Haliangium ochraceum type strain (SMP-2).</title>
        <authorList>
            <consortium name="US DOE Joint Genome Institute (JGI-PGF)"/>
            <person name="Ivanova N."/>
            <person name="Daum C."/>
            <person name="Lang E."/>
            <person name="Abt B."/>
            <person name="Kopitz M."/>
            <person name="Saunders E."/>
            <person name="Lapidus A."/>
            <person name="Lucas S."/>
            <person name="Glavina Del Rio T."/>
            <person name="Nolan M."/>
            <person name="Tice H."/>
            <person name="Copeland A."/>
            <person name="Cheng J.F."/>
            <person name="Chen F."/>
            <person name="Bruce D."/>
            <person name="Goodwin L."/>
            <person name="Pitluck S."/>
            <person name="Mavromatis K."/>
            <person name="Pati A."/>
            <person name="Mikhailova N."/>
            <person name="Chen A."/>
            <person name="Palaniappan K."/>
            <person name="Land M."/>
            <person name="Hauser L."/>
            <person name="Chang Y.J."/>
            <person name="Jeffries C.D."/>
            <person name="Detter J.C."/>
            <person name="Brettin T."/>
            <person name="Rohde M."/>
            <person name="Goker M."/>
            <person name="Bristow J."/>
            <person name="Markowitz V."/>
            <person name="Eisen J.A."/>
            <person name="Hugenholtz P."/>
            <person name="Kyrpides N.C."/>
            <person name="Klenk H.P."/>
        </authorList>
    </citation>
    <scope>NUCLEOTIDE SEQUENCE [LARGE SCALE GENOMIC DNA]</scope>
    <source>
        <strain evidence="5">DSM 14365 / CIP 107738 / JCM 11303 / AJ 13395 / SMP-2</strain>
    </source>
</reference>
<gene>
    <name evidence="4" type="ordered locus">Hoch_3602</name>
</gene>
<evidence type="ECO:0000256" key="2">
    <source>
        <dbReference type="SAM" id="Phobius"/>
    </source>
</evidence>
<protein>
    <submittedName>
        <fullName evidence="4">Uncharacterized protein</fullName>
    </submittedName>
</protein>
<keyword evidence="2" id="KW-0472">Membrane</keyword>
<feature type="signal peptide" evidence="3">
    <location>
        <begin position="1"/>
        <end position="22"/>
    </location>
</feature>
<organism evidence="4 5">
    <name type="scientific">Haliangium ochraceum (strain DSM 14365 / JCM 11303 / SMP-2)</name>
    <dbReference type="NCBI Taxonomy" id="502025"/>
    <lineage>
        <taxon>Bacteria</taxon>
        <taxon>Pseudomonadati</taxon>
        <taxon>Myxococcota</taxon>
        <taxon>Polyangia</taxon>
        <taxon>Haliangiales</taxon>
        <taxon>Kofleriaceae</taxon>
        <taxon>Haliangium</taxon>
    </lineage>
</organism>
<feature type="transmembrane region" description="Helical" evidence="2">
    <location>
        <begin position="286"/>
        <end position="307"/>
    </location>
</feature>
<feature type="compositionally biased region" description="Pro residues" evidence="1">
    <location>
        <begin position="50"/>
        <end position="84"/>
    </location>
</feature>
<evidence type="ECO:0000313" key="5">
    <source>
        <dbReference type="Proteomes" id="UP000001880"/>
    </source>
</evidence>
<dbReference type="RefSeq" id="WP_012828703.1">
    <property type="nucleotide sequence ID" value="NC_013440.1"/>
</dbReference>
<dbReference type="eggNOG" id="ENOG5032597">
    <property type="taxonomic scope" value="Bacteria"/>
</dbReference>
<keyword evidence="2" id="KW-0812">Transmembrane</keyword>
<evidence type="ECO:0000256" key="1">
    <source>
        <dbReference type="SAM" id="MobiDB-lite"/>
    </source>
</evidence>
<dbReference type="AlphaFoldDB" id="D0LX62"/>
<dbReference type="EMBL" id="CP001804">
    <property type="protein sequence ID" value="ACY16104.1"/>
    <property type="molecule type" value="Genomic_DNA"/>
</dbReference>
<feature type="compositionally biased region" description="Acidic residues" evidence="1">
    <location>
        <begin position="114"/>
        <end position="123"/>
    </location>
</feature>
<keyword evidence="2" id="KW-1133">Transmembrane helix</keyword>
<feature type="region of interest" description="Disordered" evidence="1">
    <location>
        <begin position="24"/>
        <end position="140"/>
    </location>
</feature>
<dbReference type="HOGENOM" id="CLU_497626_0_0_7"/>
<feature type="transmembrane region" description="Helical" evidence="2">
    <location>
        <begin position="404"/>
        <end position="424"/>
    </location>
</feature>
<dbReference type="STRING" id="502025.Hoch_3602"/>
<feature type="compositionally biased region" description="Acidic residues" evidence="1">
    <location>
        <begin position="224"/>
        <end position="235"/>
    </location>
</feature>
<feature type="transmembrane region" description="Helical" evidence="2">
    <location>
        <begin position="347"/>
        <end position="367"/>
    </location>
</feature>
<feature type="transmembrane region" description="Helical" evidence="2">
    <location>
        <begin position="379"/>
        <end position="398"/>
    </location>
</feature>
<keyword evidence="3" id="KW-0732">Signal</keyword>
<feature type="transmembrane region" description="Helical" evidence="2">
    <location>
        <begin position="436"/>
        <end position="456"/>
    </location>
</feature>
<name>D0LX62_HALO1</name>
<sequence>MRATLVLAALAAGSLLVGEARAQSGGIEDPYGDPQQGGGDAGGIEDPYGDPTPPPANDPPPAKPRPLPPPANDPPPAKPRPLPPASDAKSEPRKPARAPSNALAKPNRAKDPELESELGDDLDKDPAAPPADASAALKSDADIDAAVARVLFERALFLRDEGDFESARMLLEESLARSDDGPEAEEARALLATTTRELSERRRPDDETLNPFSERAPTDTVDPFGDDADDDDDAPAEAAAGQADDEADAGDGGERSRAMAALLSYGTAQGLLTGAALGGIDDGIEAAPVIGGLLGGGIGLAGTYLLTRERDISAGTATTIGWGGVWGGLLGGAIVDLAGIGTSTPTGVARGAALGGLLGGGAGWLVASNTEPSAAESAFVNSLGLYGTAGALLIGVAIDPVEVEAYTLNAVIGAGVGLGAGLLLSSSVEVSPTRMLWVDLGASLGAAVPWVLIYPVIADASSPVDEQVLGAVSLATMLGGGYLAWHWTEGMAAEQGDERPLATSLVMRSAEGDWHMGVPVPRPAGFRSLTPRTKRSGFAVNLLGGAF</sequence>
<feature type="region of interest" description="Disordered" evidence="1">
    <location>
        <begin position="193"/>
        <end position="255"/>
    </location>
</feature>
<accession>D0LX62</accession>
<proteinExistence type="predicted"/>
<keyword evidence="5" id="KW-1185">Reference proteome</keyword>
<dbReference type="Proteomes" id="UP000001880">
    <property type="component" value="Chromosome"/>
</dbReference>
<evidence type="ECO:0000313" key="4">
    <source>
        <dbReference type="EMBL" id="ACY16104.1"/>
    </source>
</evidence>